<dbReference type="Gene3D" id="3.60.15.10">
    <property type="entry name" value="Ribonuclease Z/Hydroxyacylglutathione hydrolase-like"/>
    <property type="match status" value="1"/>
</dbReference>
<accession>A0A077Y760</accession>
<keyword evidence="2" id="KW-0539">Nucleus</keyword>
<dbReference type="EMBL" id="LK934640">
    <property type="protein sequence ID" value="CDU19273.1"/>
    <property type="molecule type" value="Genomic_DNA"/>
</dbReference>
<dbReference type="GO" id="GO:0032039">
    <property type="term" value="C:integrator complex"/>
    <property type="evidence" value="ECO:0007669"/>
    <property type="project" value="InterPro"/>
</dbReference>
<dbReference type="Gene3D" id="3.40.50.10890">
    <property type="match status" value="1"/>
</dbReference>
<feature type="compositionally biased region" description="Low complexity" evidence="3">
    <location>
        <begin position="594"/>
        <end position="610"/>
    </location>
</feature>
<dbReference type="Proteomes" id="UP000072874">
    <property type="component" value="Chromosome 12"/>
</dbReference>
<organism evidence="4 7">
    <name type="scientific">Plasmodium yoelii</name>
    <dbReference type="NCBI Taxonomy" id="5861"/>
    <lineage>
        <taxon>Eukaryota</taxon>
        <taxon>Sar</taxon>
        <taxon>Alveolata</taxon>
        <taxon>Apicomplexa</taxon>
        <taxon>Aconoidasida</taxon>
        <taxon>Haemosporida</taxon>
        <taxon>Plasmodiidae</taxon>
        <taxon>Plasmodium</taxon>
        <taxon>Plasmodium (Vinckeia)</taxon>
    </lineage>
</organism>
<evidence type="ECO:0000313" key="7">
    <source>
        <dbReference type="Proteomes" id="UP000072904"/>
    </source>
</evidence>
<dbReference type="VEuPathDB" id="PlasmoDB:PY02538"/>
<dbReference type="GeneID" id="3829647"/>
<feature type="compositionally biased region" description="Low complexity" evidence="3">
    <location>
        <begin position="317"/>
        <end position="336"/>
    </location>
</feature>
<dbReference type="OMA" id="CVCFVQD"/>
<evidence type="ECO:0000313" key="5">
    <source>
        <dbReference type="EMBL" id="VTZ79908.1"/>
    </source>
</evidence>
<dbReference type="SUPFAM" id="SSF56281">
    <property type="entry name" value="Metallo-hydrolase/oxidoreductase"/>
    <property type="match status" value="1"/>
</dbReference>
<evidence type="ECO:0000256" key="1">
    <source>
        <dbReference type="ARBA" id="ARBA00004123"/>
    </source>
</evidence>
<evidence type="ECO:0000313" key="4">
    <source>
        <dbReference type="EMBL" id="CDU19273.1"/>
    </source>
</evidence>
<feature type="region of interest" description="Disordered" evidence="3">
    <location>
        <begin position="308"/>
        <end position="336"/>
    </location>
</feature>
<reference evidence="5" key="4">
    <citation type="submission" date="2019-05" db="EMBL/GenBank/DDBJ databases">
        <authorList>
            <consortium name="Pathogen Informatics"/>
        </authorList>
    </citation>
    <scope>NUCLEOTIDE SEQUENCE</scope>
    <source>
        <strain evidence="5">17X</strain>
    </source>
</reference>
<sequence length="860" mass="99838">MCDSFEVTKLFDNESVSSHLIKLGSFNILCDIPLNPEEILNFKRGASSNNEKKKKKEEIYNEKKNINITNLETYSTSNKLLLDISVLPIKIHIILISCSECMIGLPILCRYFDLTDTQIICTKPTYTFSINAVKNLQEKEKYMPFEDDHATIFDIFNNNSTNDYAKSEYDLNEKNFNKKKYFDMKIKLKNSLHLLSYKEKISFRQNDETISITLYSSGYSLGSSNFFIEYDYTTIFIINKSSYNIKRYPSVFDSSCLPSADFVLFTSYLNSDKKYLITPKEKENKNEIEIKKNLDVENVVLNSIPNETNQSVKKNDSNNSKKLSNDSNNSKKLSNDFNNCKETNENINEKISNKINVCFDKTYKDTLNKICSIVLKTIKKKGCVLIPVDLCYLYFLELVELIGVIISKYLTKDEQVLIFSVMPNINNIIHQADLCAEWVEESKKKKCSQISNPQGPFSIDIMIKNNRLIVENSINDISKNFRYPCVCFIQDSTLRFSEANILLEKWGMDQNNSIILLDPYYDPISVLYPYKIYEKHINVYYCPLCWDLNEMNILHIISTNKNKNCVYLLSHKLENIFLKAQTNTNLSKGEEKNNSNNVNDSKNSNNRSSNPKIPENFTEKIHNIEITLLLKNNIIFIHSLEKKKIIYNNFLHLKKKMQPICFTSDGEKNLENVLTLIENNFYGAETQCAYTSTLFGDYIKEEDIQKFIEHSETDEKMKKDTMDNTYTQEDDKIDNLKSKNSKSNDAEIPLMFGAIDQKKFINLLVQSGYSLSDLKIDESNNSNDTQNSDRIKSDQIKSDQDTRHYDKSDISKSNYIWRIFIESINSSITCYTKYDIEVFTKDEKLRSQVKDILQNLSIKL</sequence>
<feature type="region of interest" description="Disordered" evidence="3">
    <location>
        <begin position="587"/>
        <end position="614"/>
    </location>
</feature>
<dbReference type="InterPro" id="IPR036866">
    <property type="entry name" value="RibonucZ/Hydroxyglut_hydro"/>
</dbReference>
<feature type="compositionally biased region" description="Basic and acidic residues" evidence="3">
    <location>
        <begin position="787"/>
        <end position="805"/>
    </location>
</feature>
<reference evidence="5" key="2">
    <citation type="submission" date="2014-05" db="EMBL/GenBank/DDBJ databases">
        <authorList>
            <person name="Aslett M.A."/>
            <person name="De Silva N."/>
        </authorList>
    </citation>
    <scope>NUCLEOTIDE SEQUENCE</scope>
    <source>
        <strain evidence="5">17X</strain>
    </source>
</reference>
<dbReference type="PANTHER" id="PTHR46094">
    <property type="entry name" value="INTEGRATOR COMPLEX SUBUNIT 9"/>
    <property type="match status" value="1"/>
</dbReference>
<gene>
    <name evidence="5" type="ORF">PY17X_1210700</name>
    <name evidence="4" type="ORF">PYYM_1210100</name>
</gene>
<dbReference type="PANTHER" id="PTHR46094:SF1">
    <property type="entry name" value="INTEGRATOR COMPLEX SUBUNIT 9"/>
    <property type="match status" value="1"/>
</dbReference>
<feature type="region of interest" description="Disordered" evidence="3">
    <location>
        <begin position="777"/>
        <end position="805"/>
    </location>
</feature>
<dbReference type="EMBL" id="LM993666">
    <property type="protein sequence ID" value="VTZ79908.1"/>
    <property type="molecule type" value="Genomic_DNA"/>
</dbReference>
<dbReference type="GO" id="GO:0034472">
    <property type="term" value="P:snRNA 3'-end processing"/>
    <property type="evidence" value="ECO:0007669"/>
    <property type="project" value="TreeGrafter"/>
</dbReference>
<dbReference type="RefSeq" id="XP_730423.2">
    <property type="nucleotide sequence ID" value="XM_725330.2"/>
</dbReference>
<dbReference type="VEuPathDB" id="PlasmoDB:Py17XNL_001204975"/>
<name>A0A077Y760_PLAYE</name>
<dbReference type="Proteomes" id="UP000072904">
    <property type="component" value="Chromosome 12"/>
</dbReference>
<proteinExistence type="predicted"/>
<evidence type="ECO:0000256" key="2">
    <source>
        <dbReference type="ARBA" id="ARBA00023242"/>
    </source>
</evidence>
<protein>
    <submittedName>
        <fullName evidence="5">Ribonuclease, putative</fullName>
    </submittedName>
</protein>
<reference evidence="6 7" key="1">
    <citation type="journal article" date="2014" name="BMC Biol.">
        <title>A comprehensive evaluation of rodent malaria parasite genomes and gene expression.</title>
        <authorList>
            <person name="Otto T.D."/>
            <person name="Bohme U."/>
            <person name="Jackson A.P."/>
            <person name="Hunt M."/>
            <person name="Franke-Fayard B."/>
            <person name="Hoeijmakers W.A."/>
            <person name="Religa A.A."/>
            <person name="Robertson L."/>
            <person name="Sanders M."/>
            <person name="Ogun S.A."/>
            <person name="Cunningham D."/>
            <person name="Erhart A."/>
            <person name="Billker O."/>
            <person name="Khan S.M."/>
            <person name="Stunnenberg H.G."/>
            <person name="Langhorne J."/>
            <person name="Holder A.A."/>
            <person name="Waters A.P."/>
            <person name="Newbold C.I."/>
            <person name="Pain A."/>
            <person name="Berriman M."/>
            <person name="Janse C.J."/>
        </authorList>
    </citation>
    <scope>NUCLEOTIDE SEQUENCE [LARGE SCALE GENOMIC DNA]</scope>
    <source>
        <strain evidence="5 6">17X</strain>
        <strain evidence="4 7">YM</strain>
    </source>
</reference>
<dbReference type="VEuPathDB" id="PlasmoDB:PY17X_1210700"/>
<comment type="subcellular location">
    <subcellularLocation>
        <location evidence="1">Nucleus</location>
    </subcellularLocation>
</comment>
<dbReference type="AlphaFoldDB" id="A0A077Y760"/>
<dbReference type="OrthoDB" id="5600060at2759"/>
<reference evidence="4" key="3">
    <citation type="submission" date="2014-05" db="EMBL/GenBank/DDBJ databases">
        <authorList>
            <person name="Aslett A.Martin."/>
            <person name="De Silva Nishadi"/>
        </authorList>
    </citation>
    <scope>NUCLEOTIDE SEQUENCE</scope>
    <source>
        <strain evidence="4">YM</strain>
    </source>
</reference>
<evidence type="ECO:0000256" key="3">
    <source>
        <dbReference type="SAM" id="MobiDB-lite"/>
    </source>
</evidence>
<dbReference type="VEuPathDB" id="PlasmoDB:PYYM_1210100"/>
<dbReference type="KEGG" id="pyo:PY17X_1210700"/>
<evidence type="ECO:0000313" key="6">
    <source>
        <dbReference type="Proteomes" id="UP000072874"/>
    </source>
</evidence>
<dbReference type="InterPro" id="IPR027074">
    <property type="entry name" value="Integrator_9su"/>
</dbReference>